<evidence type="ECO:0000256" key="3">
    <source>
        <dbReference type="HAMAP-Rule" id="MF_00385"/>
    </source>
</evidence>
<dbReference type="HAMAP" id="MF_00385">
    <property type="entry name" value="Ribosomal_bS16"/>
    <property type="match status" value="1"/>
</dbReference>
<dbReference type="PATRIC" id="fig|1618481.3.peg.149"/>
<evidence type="ECO:0000256" key="2">
    <source>
        <dbReference type="ARBA" id="ARBA00023274"/>
    </source>
</evidence>
<dbReference type="EMBL" id="LBTJ01000004">
    <property type="protein sequence ID" value="KKQ38751.1"/>
    <property type="molecule type" value="Genomic_DNA"/>
</dbReference>
<dbReference type="SUPFAM" id="SSF54565">
    <property type="entry name" value="Ribosomal protein S16"/>
    <property type="match status" value="1"/>
</dbReference>
<dbReference type="PANTHER" id="PTHR12919">
    <property type="entry name" value="30S RIBOSOMAL PROTEIN S16"/>
    <property type="match status" value="1"/>
</dbReference>
<dbReference type="GO" id="GO:0003735">
    <property type="term" value="F:structural constituent of ribosome"/>
    <property type="evidence" value="ECO:0007669"/>
    <property type="project" value="InterPro"/>
</dbReference>
<organism evidence="4 5">
    <name type="scientific">Candidatus Roizmanbacteria bacterium GW2011_GWA2_37_7</name>
    <dbReference type="NCBI Taxonomy" id="1618481"/>
    <lineage>
        <taxon>Bacteria</taxon>
        <taxon>Candidatus Roizmaniibacteriota</taxon>
    </lineage>
</organism>
<dbReference type="GO" id="GO:0015935">
    <property type="term" value="C:small ribosomal subunit"/>
    <property type="evidence" value="ECO:0007669"/>
    <property type="project" value="TreeGrafter"/>
</dbReference>
<dbReference type="InterPro" id="IPR000307">
    <property type="entry name" value="Ribosomal_bS16"/>
</dbReference>
<name>A0A0G0KDT6_9BACT</name>
<dbReference type="InterPro" id="IPR023803">
    <property type="entry name" value="Ribosomal_bS16_dom_sf"/>
</dbReference>
<dbReference type="Proteomes" id="UP000034471">
    <property type="component" value="Unassembled WGS sequence"/>
</dbReference>
<gene>
    <name evidence="3" type="primary">rpsP</name>
    <name evidence="4" type="ORF">US54_C0004G0010</name>
</gene>
<dbReference type="NCBIfam" id="TIGR00002">
    <property type="entry name" value="S16"/>
    <property type="match status" value="1"/>
</dbReference>
<keyword evidence="2 3" id="KW-0687">Ribonucleoprotein</keyword>
<accession>A0A0G0KDT6</accession>
<dbReference type="STRING" id="1618481.US54_C0004G0010"/>
<dbReference type="PANTHER" id="PTHR12919:SF20">
    <property type="entry name" value="SMALL RIBOSOMAL SUBUNIT PROTEIN BS16M"/>
    <property type="match status" value="1"/>
</dbReference>
<sequence length="83" mass="9946">MAVTLRLMRFGKRKQPFYRIVALDKRKKRDGAYIERIGVYNPLLADKNIQIVKERFEFWKQRGAQVSEGLSRLLTHPKHIEYK</sequence>
<proteinExistence type="inferred from homology"/>
<keyword evidence="1 3" id="KW-0689">Ribosomal protein</keyword>
<evidence type="ECO:0000313" key="5">
    <source>
        <dbReference type="Proteomes" id="UP000034471"/>
    </source>
</evidence>
<comment type="similarity">
    <text evidence="3">Belongs to the bacterial ribosomal protein bS16 family.</text>
</comment>
<dbReference type="GO" id="GO:0005737">
    <property type="term" value="C:cytoplasm"/>
    <property type="evidence" value="ECO:0007669"/>
    <property type="project" value="UniProtKB-ARBA"/>
</dbReference>
<protein>
    <recommendedName>
        <fullName evidence="3">Small ribosomal subunit protein bS16</fullName>
    </recommendedName>
</protein>
<comment type="caution">
    <text evidence="4">The sequence shown here is derived from an EMBL/GenBank/DDBJ whole genome shotgun (WGS) entry which is preliminary data.</text>
</comment>
<evidence type="ECO:0000313" key="4">
    <source>
        <dbReference type="EMBL" id="KKQ38751.1"/>
    </source>
</evidence>
<dbReference type="AlphaFoldDB" id="A0A0G0KDT6"/>
<evidence type="ECO:0000256" key="1">
    <source>
        <dbReference type="ARBA" id="ARBA00022980"/>
    </source>
</evidence>
<dbReference type="GO" id="GO:0006412">
    <property type="term" value="P:translation"/>
    <property type="evidence" value="ECO:0007669"/>
    <property type="project" value="UniProtKB-UniRule"/>
</dbReference>
<dbReference type="Gene3D" id="3.30.1320.10">
    <property type="match status" value="1"/>
</dbReference>
<dbReference type="Pfam" id="PF00886">
    <property type="entry name" value="Ribosomal_S16"/>
    <property type="match status" value="1"/>
</dbReference>
<reference evidence="4 5" key="1">
    <citation type="journal article" date="2015" name="Nature">
        <title>rRNA introns, odd ribosomes, and small enigmatic genomes across a large radiation of phyla.</title>
        <authorList>
            <person name="Brown C.T."/>
            <person name="Hug L.A."/>
            <person name="Thomas B.C."/>
            <person name="Sharon I."/>
            <person name="Castelle C.J."/>
            <person name="Singh A."/>
            <person name="Wilkins M.J."/>
            <person name="Williams K.H."/>
            <person name="Banfield J.F."/>
        </authorList>
    </citation>
    <scope>NUCLEOTIDE SEQUENCE [LARGE SCALE GENOMIC DNA]</scope>
</reference>